<dbReference type="eggNOG" id="COG3842">
    <property type="taxonomic scope" value="Bacteria"/>
</dbReference>
<name>M4VSX0_9BACT</name>
<keyword evidence="2" id="KW-0547">Nucleotide-binding</keyword>
<dbReference type="AlphaFoldDB" id="M4VSX0"/>
<dbReference type="PANTHER" id="PTHR42781">
    <property type="entry name" value="SPERMIDINE/PUTRESCINE IMPORT ATP-BINDING PROTEIN POTA"/>
    <property type="match status" value="1"/>
</dbReference>
<reference evidence="5 6" key="1">
    <citation type="journal article" date="2013" name="ISME J.">
        <title>By their genes ye shall know them: genomic signatures of predatory bacteria.</title>
        <authorList>
            <person name="Pasternak Z."/>
            <person name="Pietrokovski S."/>
            <person name="Rotem O."/>
            <person name="Gophna U."/>
            <person name="Lurie-Weinberger M.N."/>
            <person name="Jurkevitch E."/>
        </authorList>
    </citation>
    <scope>NUCLEOTIDE SEQUENCE [LARGE SCALE GENOMIC DNA]</scope>
    <source>
        <strain evidence="5 6">JSS</strain>
    </source>
</reference>
<organism evidence="5 6">
    <name type="scientific">Pseudobdellovibrio exovorus JSS</name>
    <dbReference type="NCBI Taxonomy" id="1184267"/>
    <lineage>
        <taxon>Bacteria</taxon>
        <taxon>Pseudomonadati</taxon>
        <taxon>Bdellovibrionota</taxon>
        <taxon>Bdellovibrionia</taxon>
        <taxon>Bdellovibrionales</taxon>
        <taxon>Pseudobdellovibrionaceae</taxon>
        <taxon>Pseudobdellovibrio</taxon>
    </lineage>
</organism>
<dbReference type="InterPro" id="IPR017871">
    <property type="entry name" value="ABC_transporter-like_CS"/>
</dbReference>
<dbReference type="EMBL" id="CP003537">
    <property type="protein sequence ID" value="AGH96304.1"/>
    <property type="molecule type" value="Genomic_DNA"/>
</dbReference>
<dbReference type="InterPro" id="IPR003593">
    <property type="entry name" value="AAA+_ATPase"/>
</dbReference>
<dbReference type="PROSITE" id="PS00211">
    <property type="entry name" value="ABC_TRANSPORTER_1"/>
    <property type="match status" value="1"/>
</dbReference>
<evidence type="ECO:0000256" key="3">
    <source>
        <dbReference type="ARBA" id="ARBA00022840"/>
    </source>
</evidence>
<dbReference type="GO" id="GO:0005524">
    <property type="term" value="F:ATP binding"/>
    <property type="evidence" value="ECO:0007669"/>
    <property type="project" value="UniProtKB-KW"/>
</dbReference>
<evidence type="ECO:0000256" key="2">
    <source>
        <dbReference type="ARBA" id="ARBA00022741"/>
    </source>
</evidence>
<keyword evidence="6" id="KW-1185">Reference proteome</keyword>
<feature type="domain" description="ABC transporter" evidence="4">
    <location>
        <begin position="1"/>
        <end position="218"/>
    </location>
</feature>
<dbReference type="Pfam" id="PF00005">
    <property type="entry name" value="ABC_tran"/>
    <property type="match status" value="1"/>
</dbReference>
<dbReference type="PATRIC" id="fig|1184267.3.peg.2113"/>
<dbReference type="Proteomes" id="UP000012040">
    <property type="component" value="Chromosome"/>
</dbReference>
<evidence type="ECO:0000256" key="1">
    <source>
        <dbReference type="ARBA" id="ARBA00022448"/>
    </source>
</evidence>
<dbReference type="InterPro" id="IPR027417">
    <property type="entry name" value="P-loop_NTPase"/>
</dbReference>
<dbReference type="STRING" id="1184267.A11Q_2088"/>
<keyword evidence="3 5" id="KW-0067">ATP-binding</keyword>
<dbReference type="SMART" id="SM00382">
    <property type="entry name" value="AAA"/>
    <property type="match status" value="1"/>
</dbReference>
<dbReference type="InterPro" id="IPR003439">
    <property type="entry name" value="ABC_transporter-like_ATP-bd"/>
</dbReference>
<dbReference type="RefSeq" id="WP_015470794.1">
    <property type="nucleotide sequence ID" value="NC_020813.1"/>
</dbReference>
<evidence type="ECO:0000313" key="5">
    <source>
        <dbReference type="EMBL" id="AGH96304.1"/>
    </source>
</evidence>
<dbReference type="KEGG" id="bex:A11Q_2088"/>
<dbReference type="PANTHER" id="PTHR42781:SF4">
    <property type="entry name" value="SPERMIDINE_PUTRESCINE IMPORT ATP-BINDING PROTEIN POTA"/>
    <property type="match status" value="1"/>
</dbReference>
<dbReference type="PROSITE" id="PS50893">
    <property type="entry name" value="ABC_TRANSPORTER_2"/>
    <property type="match status" value="1"/>
</dbReference>
<sequence length="221" mass="25018">MSSIKNLRYKTEDFVLDIPELQLPESGVTAIVGHSGAGKTTLLNILVGLLKPDTDWQWTFKGEDLNKMRMEDRRIGVVFQSYDLFPHLSAEENVLLVLRSRHRGNHYSEAMQKLEVLKKTLSVESCWQTRAQNLSGGEKQRIALLRALMSNPRLLILDEPFSALDPELRAEARSLVKNVISQLEIPVYLITHDQDDVLSMSQQRVILSAGKVSAIEPLKTR</sequence>
<protein>
    <submittedName>
        <fullName evidence="5">ABC-type thiamine transport protein, ATP-binding protein</fullName>
    </submittedName>
</protein>
<dbReference type="HOGENOM" id="CLU_000604_1_22_7"/>
<accession>M4VSX0</accession>
<gene>
    <name evidence="5" type="ORF">A11Q_2088</name>
</gene>
<dbReference type="SUPFAM" id="SSF52540">
    <property type="entry name" value="P-loop containing nucleoside triphosphate hydrolases"/>
    <property type="match status" value="1"/>
</dbReference>
<proteinExistence type="predicted"/>
<dbReference type="GO" id="GO:0016887">
    <property type="term" value="F:ATP hydrolysis activity"/>
    <property type="evidence" value="ECO:0007669"/>
    <property type="project" value="InterPro"/>
</dbReference>
<evidence type="ECO:0000313" key="6">
    <source>
        <dbReference type="Proteomes" id="UP000012040"/>
    </source>
</evidence>
<dbReference type="Gene3D" id="3.40.50.300">
    <property type="entry name" value="P-loop containing nucleotide triphosphate hydrolases"/>
    <property type="match status" value="1"/>
</dbReference>
<evidence type="ECO:0000259" key="4">
    <source>
        <dbReference type="PROSITE" id="PS50893"/>
    </source>
</evidence>
<dbReference type="OrthoDB" id="5292581at2"/>
<keyword evidence="1" id="KW-0813">Transport</keyword>
<dbReference type="InterPro" id="IPR050093">
    <property type="entry name" value="ABC_SmlMolc_Importer"/>
</dbReference>